<dbReference type="GO" id="GO:0005524">
    <property type="term" value="F:ATP binding"/>
    <property type="evidence" value="ECO:0007669"/>
    <property type="project" value="InterPro"/>
</dbReference>
<comment type="caution">
    <text evidence="2">The sequence shown here is derived from an EMBL/GenBank/DDBJ whole genome shotgun (WGS) entry which is preliminary data.</text>
</comment>
<keyword evidence="3" id="KW-1185">Reference proteome</keyword>
<dbReference type="SUPFAM" id="SSF56112">
    <property type="entry name" value="Protein kinase-like (PK-like)"/>
    <property type="match status" value="1"/>
</dbReference>
<evidence type="ECO:0000259" key="1">
    <source>
        <dbReference type="PROSITE" id="PS50011"/>
    </source>
</evidence>
<dbReference type="InterPro" id="IPR011009">
    <property type="entry name" value="Kinase-like_dom_sf"/>
</dbReference>
<organism evidence="2 3">
    <name type="scientific">Elysia marginata</name>
    <dbReference type="NCBI Taxonomy" id="1093978"/>
    <lineage>
        <taxon>Eukaryota</taxon>
        <taxon>Metazoa</taxon>
        <taxon>Spiralia</taxon>
        <taxon>Lophotrochozoa</taxon>
        <taxon>Mollusca</taxon>
        <taxon>Gastropoda</taxon>
        <taxon>Heterobranchia</taxon>
        <taxon>Euthyneura</taxon>
        <taxon>Panpulmonata</taxon>
        <taxon>Sacoglossa</taxon>
        <taxon>Placobranchoidea</taxon>
        <taxon>Plakobranchidae</taxon>
        <taxon>Elysia</taxon>
    </lineage>
</organism>
<dbReference type="PROSITE" id="PS00108">
    <property type="entry name" value="PROTEIN_KINASE_ST"/>
    <property type="match status" value="1"/>
</dbReference>
<dbReference type="EMBL" id="BMAT01011394">
    <property type="protein sequence ID" value="GFR71955.1"/>
    <property type="molecule type" value="Genomic_DNA"/>
</dbReference>
<dbReference type="InterPro" id="IPR000719">
    <property type="entry name" value="Prot_kinase_dom"/>
</dbReference>
<reference evidence="2 3" key="1">
    <citation type="journal article" date="2021" name="Elife">
        <title>Chloroplast acquisition without the gene transfer in kleptoplastic sea slugs, Plakobranchus ocellatus.</title>
        <authorList>
            <person name="Maeda T."/>
            <person name="Takahashi S."/>
            <person name="Yoshida T."/>
            <person name="Shimamura S."/>
            <person name="Takaki Y."/>
            <person name="Nagai Y."/>
            <person name="Toyoda A."/>
            <person name="Suzuki Y."/>
            <person name="Arimoto A."/>
            <person name="Ishii H."/>
            <person name="Satoh N."/>
            <person name="Nishiyama T."/>
            <person name="Hasebe M."/>
            <person name="Maruyama T."/>
            <person name="Minagawa J."/>
            <person name="Obokata J."/>
            <person name="Shigenobu S."/>
        </authorList>
    </citation>
    <scope>NUCLEOTIDE SEQUENCE [LARGE SCALE GENOMIC DNA]</scope>
</reference>
<feature type="domain" description="Protein kinase" evidence="1">
    <location>
        <begin position="1"/>
        <end position="142"/>
    </location>
</feature>
<dbReference type="CDD" id="cd00180">
    <property type="entry name" value="PKc"/>
    <property type="match status" value="1"/>
</dbReference>
<dbReference type="InterPro" id="IPR008271">
    <property type="entry name" value="Ser/Thr_kinase_AS"/>
</dbReference>
<dbReference type="GO" id="GO:0004672">
    <property type="term" value="F:protein kinase activity"/>
    <property type="evidence" value="ECO:0007669"/>
    <property type="project" value="InterPro"/>
</dbReference>
<dbReference type="PANTHER" id="PTHR24362">
    <property type="entry name" value="SERINE/THREONINE-PROTEIN KINASE NEK"/>
    <property type="match status" value="1"/>
</dbReference>
<dbReference type="PROSITE" id="PS50011">
    <property type="entry name" value="PROTEIN_KINASE_DOM"/>
    <property type="match status" value="1"/>
</dbReference>
<dbReference type="AlphaFoldDB" id="A0AAV4FGG2"/>
<gene>
    <name evidence="2" type="ORF">ElyMa_005692500</name>
</gene>
<proteinExistence type="predicted"/>
<dbReference type="Gene3D" id="1.10.510.10">
    <property type="entry name" value="Transferase(Phosphotransferase) domain 1"/>
    <property type="match status" value="1"/>
</dbReference>
<evidence type="ECO:0000313" key="3">
    <source>
        <dbReference type="Proteomes" id="UP000762676"/>
    </source>
</evidence>
<dbReference type="PANTHER" id="PTHR24362:SF309">
    <property type="entry name" value="PROTEIN KINASE DOMAIN-CONTAINING PROTEIN"/>
    <property type="match status" value="1"/>
</dbReference>
<dbReference type="Proteomes" id="UP000762676">
    <property type="component" value="Unassembled WGS sequence"/>
</dbReference>
<accession>A0AAV4FGG2</accession>
<sequence>MVSPLVSGWQPVNCHWDPSPESTFEVENGLIARAVEYLHGKKIVHGDIKPNNVLIDDEGTAVLTDFGLSRLLPNYSVEIFIDYGTKGYLAPEADGNSRVNPYKVDMYALGVTFWHMLFKQKPRPDTEFLRQVQEANLSPSLK</sequence>
<keyword evidence="2" id="KW-0418">Kinase</keyword>
<keyword evidence="2" id="KW-0808">Transferase</keyword>
<protein>
    <submittedName>
        <fullName evidence="2">Serine/threonine-protein kinase HT1</fullName>
    </submittedName>
</protein>
<evidence type="ECO:0000313" key="2">
    <source>
        <dbReference type="EMBL" id="GFR71955.1"/>
    </source>
</evidence>
<name>A0AAV4FGG2_9GAST</name>
<dbReference type="Pfam" id="PF00069">
    <property type="entry name" value="Pkinase"/>
    <property type="match status" value="1"/>
</dbReference>